<dbReference type="EMBL" id="FIIB01000009">
    <property type="protein sequence ID" value="CYV63028.1"/>
    <property type="molecule type" value="Genomic_DNA"/>
</dbReference>
<dbReference type="AlphaFoldDB" id="A0A0Z8JZV5"/>
<dbReference type="Proteomes" id="UP000074356">
    <property type="component" value="Unassembled WGS sequence"/>
</dbReference>
<organism evidence="1 2">
    <name type="scientific">Streptococcus suis</name>
    <dbReference type="NCBI Taxonomy" id="1307"/>
    <lineage>
        <taxon>Bacteria</taxon>
        <taxon>Bacillati</taxon>
        <taxon>Bacillota</taxon>
        <taxon>Bacilli</taxon>
        <taxon>Lactobacillales</taxon>
        <taxon>Streptococcaceae</taxon>
        <taxon>Streptococcus</taxon>
    </lineage>
</organism>
<proteinExistence type="predicted"/>
<reference evidence="1 2" key="1">
    <citation type="submission" date="2016-02" db="EMBL/GenBank/DDBJ databases">
        <authorList>
            <consortium name="Pathogen Informatics"/>
        </authorList>
    </citation>
    <scope>NUCLEOTIDE SEQUENCE [LARGE SCALE GENOMIC DNA]</scope>
    <source>
        <strain evidence="1 2">LSS78</strain>
    </source>
</reference>
<evidence type="ECO:0000313" key="1">
    <source>
        <dbReference type="EMBL" id="CYV63028.1"/>
    </source>
</evidence>
<name>A0A0Z8JZV5_STRSU</name>
<protein>
    <submittedName>
        <fullName evidence="1">Cytosolic protein</fullName>
    </submittedName>
</protein>
<gene>
    <name evidence="1" type="ORF">ERS132440_01319</name>
</gene>
<dbReference type="RefSeq" id="WP_024406004.1">
    <property type="nucleotide sequence ID" value="NZ_CEHN01000003.1"/>
</dbReference>
<accession>A0A0Z8JZV5</accession>
<evidence type="ECO:0000313" key="2">
    <source>
        <dbReference type="Proteomes" id="UP000074356"/>
    </source>
</evidence>
<sequence>MALSTRNIKQQGNQIAELLPRIEIIQQLGNALLLADNAGADSATLHHQMKQAFSVIFEMTEQLYKDLDLIACKLINCDDDNELEIIRKKRGGNT</sequence>